<evidence type="ECO:0000313" key="1">
    <source>
        <dbReference type="EMBL" id="MDT2403835.1"/>
    </source>
</evidence>
<dbReference type="Proteomes" id="UP001260773">
    <property type="component" value="Unassembled WGS sequence"/>
</dbReference>
<gene>
    <name evidence="1" type="ORF">P7D43_15815</name>
</gene>
<evidence type="ECO:0000313" key="2">
    <source>
        <dbReference type="Proteomes" id="UP001260773"/>
    </source>
</evidence>
<accession>A0AAW8RV93</accession>
<proteinExistence type="predicted"/>
<dbReference type="AlphaFoldDB" id="A0AAW8RV93"/>
<protein>
    <submittedName>
        <fullName evidence="1">Uncharacterized protein</fullName>
    </submittedName>
</protein>
<name>A0AAW8RV93_ENTAV</name>
<organism evidence="1 2">
    <name type="scientific">Enterococcus avium</name>
    <name type="common">Streptococcus avium</name>
    <dbReference type="NCBI Taxonomy" id="33945"/>
    <lineage>
        <taxon>Bacteria</taxon>
        <taxon>Bacillati</taxon>
        <taxon>Bacillota</taxon>
        <taxon>Bacilli</taxon>
        <taxon>Lactobacillales</taxon>
        <taxon>Enterococcaceae</taxon>
        <taxon>Enterococcus</taxon>
    </lineage>
</organism>
<comment type="caution">
    <text evidence="1">The sequence shown here is derived from an EMBL/GenBank/DDBJ whole genome shotgun (WGS) entry which is preliminary data.</text>
</comment>
<reference evidence="1" key="1">
    <citation type="submission" date="2023-03" db="EMBL/GenBank/DDBJ databases">
        <authorList>
            <person name="Shen W."/>
            <person name="Cai J."/>
        </authorList>
    </citation>
    <scope>NUCLEOTIDE SEQUENCE</scope>
    <source>
        <strain evidence="1">P33-2</strain>
    </source>
</reference>
<dbReference type="EMBL" id="JARPWH010000067">
    <property type="protein sequence ID" value="MDT2403835.1"/>
    <property type="molecule type" value="Genomic_DNA"/>
</dbReference>
<sequence length="89" mass="10540">MSNLSQKKRSEMLDYLKHLKKIHNNDESRIALDQIESALTEKKYGLVWEKHEEDVYKNLKHNIPVFSESKSRKIIANKNDNLVLLQSFK</sequence>
<dbReference type="RefSeq" id="WP_311865545.1">
    <property type="nucleotide sequence ID" value="NZ_JARPWH010000067.1"/>
</dbReference>